<reference evidence="2 4" key="2">
    <citation type="submission" date="2018-08" db="EMBL/GenBank/DDBJ databases">
        <title>Complete genome of the Arcobacter ellisii type strain LMG 26155.</title>
        <authorList>
            <person name="Miller W.G."/>
            <person name="Yee E."/>
            <person name="Bono J.L."/>
        </authorList>
    </citation>
    <scope>NUCLEOTIDE SEQUENCE [LARGE SCALE GENOMIC DNA]</scope>
    <source>
        <strain evidence="2 4">LMG 26155</strain>
    </source>
</reference>
<dbReference type="SMART" id="SM01235">
    <property type="entry name" value="Haem_bd"/>
    <property type="match status" value="1"/>
</dbReference>
<gene>
    <name evidence="2" type="ORF">AELL_0615</name>
    <name evidence="3" type="ORF">CP962_05950</name>
</gene>
<name>A0A347U626_9BACT</name>
<dbReference type="EMBL" id="CP032097">
    <property type="protein sequence ID" value="AXX94304.1"/>
    <property type="molecule type" value="Genomic_DNA"/>
</dbReference>
<proteinExistence type="predicted"/>
<dbReference type="InterPro" id="IPR025992">
    <property type="entry name" value="Haem-bd"/>
</dbReference>
<organism evidence="3 5">
    <name type="scientific">Arcobacter ellisii</name>
    <dbReference type="NCBI Taxonomy" id="913109"/>
    <lineage>
        <taxon>Bacteria</taxon>
        <taxon>Pseudomonadati</taxon>
        <taxon>Campylobacterota</taxon>
        <taxon>Epsilonproteobacteria</taxon>
        <taxon>Campylobacterales</taxon>
        <taxon>Arcobacteraceae</taxon>
        <taxon>Arcobacter</taxon>
    </lineage>
</organism>
<dbReference type="AlphaFoldDB" id="A0A347U626"/>
<dbReference type="Pfam" id="PF14376">
    <property type="entry name" value="Haem_bd"/>
    <property type="match status" value="1"/>
</dbReference>
<dbReference type="Proteomes" id="UP000262582">
    <property type="component" value="Chromosome"/>
</dbReference>
<sequence length="140" mass="16711">MKRTLLIFLIIFIVMQFIQTDKTNPKVDKNIEIKASEEVMKIFKTACYDCHSNETVYPWYSNIAPFSWVVSNHINEGRKALNFSTWENYSDEEKKEHLKDIYRTVYASMPLQSYLWIHDDAILTKEQRTLIRDWTGVRPK</sequence>
<dbReference type="EMBL" id="NXIG01000005">
    <property type="protein sequence ID" value="RXI31007.1"/>
    <property type="molecule type" value="Genomic_DNA"/>
</dbReference>
<evidence type="ECO:0000313" key="4">
    <source>
        <dbReference type="Proteomes" id="UP000262582"/>
    </source>
</evidence>
<reference evidence="3 5" key="1">
    <citation type="submission" date="2017-09" db="EMBL/GenBank/DDBJ databases">
        <title>Genomics of the genus Arcobacter.</title>
        <authorList>
            <person name="Perez-Cataluna A."/>
            <person name="Figueras M.J."/>
            <person name="Salas-Masso N."/>
        </authorList>
    </citation>
    <scope>NUCLEOTIDE SEQUENCE [LARGE SCALE GENOMIC DNA]</scope>
    <source>
        <strain evidence="3 5">CECT 7837</strain>
    </source>
</reference>
<feature type="domain" description="Haem-binding" evidence="1">
    <location>
        <begin position="9"/>
        <end position="138"/>
    </location>
</feature>
<protein>
    <submittedName>
        <fullName evidence="3">Cytochrome C</fullName>
    </submittedName>
    <submittedName>
        <fullName evidence="2">Heme-binding domain-containing protein</fullName>
    </submittedName>
</protein>
<evidence type="ECO:0000259" key="1">
    <source>
        <dbReference type="SMART" id="SM01235"/>
    </source>
</evidence>
<evidence type="ECO:0000313" key="5">
    <source>
        <dbReference type="Proteomes" id="UP000290588"/>
    </source>
</evidence>
<dbReference type="KEGG" id="aell:AELL_0615"/>
<dbReference type="RefSeq" id="WP_118916537.1">
    <property type="nucleotide sequence ID" value="NZ_CP032097.1"/>
</dbReference>
<dbReference type="OrthoDB" id="196738at2"/>
<keyword evidence="4" id="KW-1185">Reference proteome</keyword>
<evidence type="ECO:0000313" key="3">
    <source>
        <dbReference type="EMBL" id="RXI31007.1"/>
    </source>
</evidence>
<dbReference type="Proteomes" id="UP000290588">
    <property type="component" value="Unassembled WGS sequence"/>
</dbReference>
<evidence type="ECO:0000313" key="2">
    <source>
        <dbReference type="EMBL" id="AXX94304.1"/>
    </source>
</evidence>
<accession>A0A347U626</accession>